<proteinExistence type="predicted"/>
<dbReference type="RefSeq" id="WP_252855255.1">
    <property type="nucleotide sequence ID" value="NZ_JAMXLR010000089.1"/>
</dbReference>
<protein>
    <submittedName>
        <fullName evidence="2">Uncharacterized protein</fullName>
    </submittedName>
</protein>
<dbReference type="Proteomes" id="UP001155241">
    <property type="component" value="Unassembled WGS sequence"/>
</dbReference>
<evidence type="ECO:0000256" key="1">
    <source>
        <dbReference type="SAM" id="MobiDB-lite"/>
    </source>
</evidence>
<sequence>MIHSYTARLLLTVTLLLTLVVCGDGFARGRGGPRAAGARPAGAVQPGARNFSAASANNLRTAAPRPGSQNYGNLNVGQLNQTQQNVGRAATPSATERRATSPQQVQQFLSGKAQSNAAPSQPGSRTNQIQTNRFDTTIQNFSSTNIEVQTNPSAGNVQSAVNNWQTGPEPFTPVWYANHPNAWQATHPYARPAAVATAASVRAWTAATAYPASYSAGRPTDAVGGDPYFYNSAAYDEASGEPAPAPLAAEGGEEWMTLGTFDLSPGPNSPPTRVMQLSISRQGKVRGVYSNQTTGATQNLSGSLNREQELLTWTADGKPSEEYSTTINDLTSGHGKVLVMKPSGAFEWIVTRRD</sequence>
<reference evidence="2" key="1">
    <citation type="submission" date="2022-06" db="EMBL/GenBank/DDBJ databases">
        <title>Aeoliella straminimaris, a novel planctomycete from sediments.</title>
        <authorList>
            <person name="Vitorino I.R."/>
            <person name="Lage O.M."/>
        </authorList>
    </citation>
    <scope>NUCLEOTIDE SEQUENCE</scope>
    <source>
        <strain evidence="2">ICT_H6.2</strain>
    </source>
</reference>
<keyword evidence="3" id="KW-1185">Reference proteome</keyword>
<dbReference type="EMBL" id="JAMXLR010000089">
    <property type="protein sequence ID" value="MCO6047142.1"/>
    <property type="molecule type" value="Genomic_DNA"/>
</dbReference>
<evidence type="ECO:0000313" key="2">
    <source>
        <dbReference type="EMBL" id="MCO6047142.1"/>
    </source>
</evidence>
<dbReference type="AlphaFoldDB" id="A0A9X2JJ19"/>
<name>A0A9X2JJ19_9BACT</name>
<accession>A0A9X2JJ19</accession>
<gene>
    <name evidence="2" type="ORF">NG895_24860</name>
</gene>
<feature type="region of interest" description="Disordered" evidence="1">
    <location>
        <begin position="83"/>
        <end position="132"/>
    </location>
</feature>
<evidence type="ECO:0000313" key="3">
    <source>
        <dbReference type="Proteomes" id="UP001155241"/>
    </source>
</evidence>
<comment type="caution">
    <text evidence="2">The sequence shown here is derived from an EMBL/GenBank/DDBJ whole genome shotgun (WGS) entry which is preliminary data.</text>
</comment>
<feature type="compositionally biased region" description="Polar residues" evidence="1">
    <location>
        <begin position="100"/>
        <end position="132"/>
    </location>
</feature>
<organism evidence="2 3">
    <name type="scientific">Aeoliella straminimaris</name>
    <dbReference type="NCBI Taxonomy" id="2954799"/>
    <lineage>
        <taxon>Bacteria</taxon>
        <taxon>Pseudomonadati</taxon>
        <taxon>Planctomycetota</taxon>
        <taxon>Planctomycetia</taxon>
        <taxon>Pirellulales</taxon>
        <taxon>Lacipirellulaceae</taxon>
        <taxon>Aeoliella</taxon>
    </lineage>
</organism>